<keyword evidence="1" id="KW-1133">Transmembrane helix</keyword>
<dbReference type="EMBL" id="PFBW01000207">
    <property type="protein sequence ID" value="PIR76981.1"/>
    <property type="molecule type" value="Genomic_DNA"/>
</dbReference>
<name>A0A2M6NZW3_9BACT</name>
<sequence>MKINFPVFFRLSIVFAFICLLYTQVPNSTNIWVQTVYLILPIIATVSGLFLVKIYGLDNTNGRSTLFLTLGLGCWVIGELIWYVLKNFLGIAPFPSVADTFFVLGYPFLFYGLYVRVKVMFSAIKNISTLYLFGYVLLMLVLSVVVFYYGIYRAYDSEATLFENFFGLAYGVGDLFLIVGAAFSVLLVQVYKGGKFAKFSLIFMIGFLFFLLADIAFAIYRYQYELDLKPYVYIDFLWLLGYFFFAYGFLDQYYSFRKLREKIRLI</sequence>
<dbReference type="Proteomes" id="UP000228528">
    <property type="component" value="Unassembled WGS sequence"/>
</dbReference>
<feature type="transmembrane region" description="Helical" evidence="1">
    <location>
        <begin position="129"/>
        <end position="152"/>
    </location>
</feature>
<feature type="transmembrane region" description="Helical" evidence="1">
    <location>
        <begin position="31"/>
        <end position="52"/>
    </location>
</feature>
<keyword evidence="1" id="KW-0472">Membrane</keyword>
<feature type="transmembrane region" description="Helical" evidence="1">
    <location>
        <begin position="199"/>
        <end position="219"/>
    </location>
</feature>
<evidence type="ECO:0000313" key="3">
    <source>
        <dbReference type="Proteomes" id="UP000228528"/>
    </source>
</evidence>
<feature type="transmembrane region" description="Helical" evidence="1">
    <location>
        <begin position="231"/>
        <end position="250"/>
    </location>
</feature>
<feature type="transmembrane region" description="Helical" evidence="1">
    <location>
        <begin position="7"/>
        <end position="25"/>
    </location>
</feature>
<proteinExistence type="predicted"/>
<evidence type="ECO:0000256" key="1">
    <source>
        <dbReference type="SAM" id="Phobius"/>
    </source>
</evidence>
<reference evidence="3" key="1">
    <citation type="submission" date="2017-09" db="EMBL/GenBank/DDBJ databases">
        <title>Depth-based differentiation of microbial function through sediment-hosted aquifers and enrichment of novel symbionts in the deep terrestrial subsurface.</title>
        <authorList>
            <person name="Probst A.J."/>
            <person name="Ladd B."/>
            <person name="Jarett J.K."/>
            <person name="Geller-Mcgrath D.E."/>
            <person name="Sieber C.M.K."/>
            <person name="Emerson J.B."/>
            <person name="Anantharaman K."/>
            <person name="Thomas B.C."/>
            <person name="Malmstrom R."/>
            <person name="Stieglmeier M."/>
            <person name="Klingl A."/>
            <person name="Woyke T."/>
            <person name="Ryan C.M."/>
            <person name="Banfield J.F."/>
        </authorList>
    </citation>
    <scope>NUCLEOTIDE SEQUENCE [LARGE SCALE GENOMIC DNA]</scope>
</reference>
<comment type="caution">
    <text evidence="2">The sequence shown here is derived from an EMBL/GenBank/DDBJ whole genome shotgun (WGS) entry which is preliminary data.</text>
</comment>
<dbReference type="AlphaFoldDB" id="A0A2M6NZW3"/>
<evidence type="ECO:0000313" key="2">
    <source>
        <dbReference type="EMBL" id="PIR76981.1"/>
    </source>
</evidence>
<feature type="transmembrane region" description="Helical" evidence="1">
    <location>
        <begin position="164"/>
        <end position="187"/>
    </location>
</feature>
<feature type="transmembrane region" description="Helical" evidence="1">
    <location>
        <begin position="97"/>
        <end position="117"/>
    </location>
</feature>
<keyword evidence="1" id="KW-0812">Transmembrane</keyword>
<protein>
    <submittedName>
        <fullName evidence="2">Uncharacterized protein</fullName>
    </submittedName>
</protein>
<accession>A0A2M6NZW3</accession>
<gene>
    <name evidence="2" type="ORF">COU30_04960</name>
</gene>
<organism evidence="2 3">
    <name type="scientific">Candidatus Magasanikbacteria bacterium CG10_big_fil_rev_8_21_14_0_10_38_6</name>
    <dbReference type="NCBI Taxonomy" id="1974647"/>
    <lineage>
        <taxon>Bacteria</taxon>
        <taxon>Candidatus Magasanikiibacteriota</taxon>
    </lineage>
</organism>
<feature type="transmembrane region" description="Helical" evidence="1">
    <location>
        <begin position="64"/>
        <end position="85"/>
    </location>
</feature>